<evidence type="ECO:0000256" key="3">
    <source>
        <dbReference type="ARBA" id="ARBA00022729"/>
    </source>
</evidence>
<name>A0A8J3A5I8_9ACTN</name>
<evidence type="ECO:0000256" key="1">
    <source>
        <dbReference type="ARBA" id="ARBA00005695"/>
    </source>
</evidence>
<evidence type="ECO:0000313" key="6">
    <source>
        <dbReference type="EMBL" id="GGI03061.1"/>
    </source>
</evidence>
<dbReference type="PANTHER" id="PTHR30290">
    <property type="entry name" value="PERIPLASMIC BINDING COMPONENT OF ABC TRANSPORTER"/>
    <property type="match status" value="1"/>
</dbReference>
<dbReference type="GO" id="GO:0015833">
    <property type="term" value="P:peptide transport"/>
    <property type="evidence" value="ECO:0007669"/>
    <property type="project" value="TreeGrafter"/>
</dbReference>
<organism evidence="6 7">
    <name type="scientific">Egicoccus halophilus</name>
    <dbReference type="NCBI Taxonomy" id="1670830"/>
    <lineage>
        <taxon>Bacteria</taxon>
        <taxon>Bacillati</taxon>
        <taxon>Actinomycetota</taxon>
        <taxon>Nitriliruptoria</taxon>
        <taxon>Egicoccales</taxon>
        <taxon>Egicoccaceae</taxon>
        <taxon>Egicoccus</taxon>
    </lineage>
</organism>
<proteinExistence type="inferred from homology"/>
<dbReference type="Proteomes" id="UP000650511">
    <property type="component" value="Unassembled WGS sequence"/>
</dbReference>
<dbReference type="EMBL" id="BMHA01000001">
    <property type="protein sequence ID" value="GGI03061.1"/>
    <property type="molecule type" value="Genomic_DNA"/>
</dbReference>
<dbReference type="Gene3D" id="3.10.105.10">
    <property type="entry name" value="Dipeptide-binding Protein, Domain 3"/>
    <property type="match status" value="1"/>
</dbReference>
<keyword evidence="3" id="KW-0732">Signal</keyword>
<dbReference type="AlphaFoldDB" id="A0A8J3A5I8"/>
<keyword evidence="7" id="KW-1185">Reference proteome</keyword>
<evidence type="ECO:0000259" key="5">
    <source>
        <dbReference type="Pfam" id="PF00496"/>
    </source>
</evidence>
<dbReference type="GO" id="GO:1904680">
    <property type="term" value="F:peptide transmembrane transporter activity"/>
    <property type="evidence" value="ECO:0007669"/>
    <property type="project" value="TreeGrafter"/>
</dbReference>
<evidence type="ECO:0000256" key="4">
    <source>
        <dbReference type="SAM" id="MobiDB-lite"/>
    </source>
</evidence>
<dbReference type="InterPro" id="IPR030678">
    <property type="entry name" value="Peptide/Ni-bd"/>
</dbReference>
<feature type="compositionally biased region" description="Acidic residues" evidence="4">
    <location>
        <begin position="22"/>
        <end position="47"/>
    </location>
</feature>
<reference evidence="6" key="1">
    <citation type="journal article" date="2014" name="Int. J. Syst. Evol. Microbiol.">
        <title>Complete genome sequence of Corynebacterium casei LMG S-19264T (=DSM 44701T), isolated from a smear-ripened cheese.</title>
        <authorList>
            <consortium name="US DOE Joint Genome Institute (JGI-PGF)"/>
            <person name="Walter F."/>
            <person name="Albersmeier A."/>
            <person name="Kalinowski J."/>
            <person name="Ruckert C."/>
        </authorList>
    </citation>
    <scope>NUCLEOTIDE SEQUENCE</scope>
    <source>
        <strain evidence="6">CGMCC 1.14988</strain>
    </source>
</reference>
<dbReference type="Gene3D" id="3.90.76.10">
    <property type="entry name" value="Dipeptide-binding Protein, Domain 1"/>
    <property type="match status" value="1"/>
</dbReference>
<dbReference type="GO" id="GO:0042597">
    <property type="term" value="C:periplasmic space"/>
    <property type="evidence" value="ECO:0007669"/>
    <property type="project" value="UniProtKB-ARBA"/>
</dbReference>
<dbReference type="SUPFAM" id="SSF53850">
    <property type="entry name" value="Periplasmic binding protein-like II"/>
    <property type="match status" value="1"/>
</dbReference>
<dbReference type="Gene3D" id="3.40.190.10">
    <property type="entry name" value="Periplasmic binding protein-like II"/>
    <property type="match status" value="1"/>
</dbReference>
<dbReference type="Pfam" id="PF00496">
    <property type="entry name" value="SBP_bac_5"/>
    <property type="match status" value="1"/>
</dbReference>
<comment type="caution">
    <text evidence="6">The sequence shown here is derived from an EMBL/GenBank/DDBJ whole genome shotgun (WGS) entry which is preliminary data.</text>
</comment>
<dbReference type="GO" id="GO:0043190">
    <property type="term" value="C:ATP-binding cassette (ABC) transporter complex"/>
    <property type="evidence" value="ECO:0007669"/>
    <property type="project" value="InterPro"/>
</dbReference>
<evidence type="ECO:0000256" key="2">
    <source>
        <dbReference type="ARBA" id="ARBA00022448"/>
    </source>
</evidence>
<evidence type="ECO:0000313" key="7">
    <source>
        <dbReference type="Proteomes" id="UP000650511"/>
    </source>
</evidence>
<dbReference type="RefSeq" id="WP_205745383.1">
    <property type="nucleotide sequence ID" value="NZ_BMHA01000001.1"/>
</dbReference>
<keyword evidence="2" id="KW-0813">Transport</keyword>
<comment type="similarity">
    <text evidence="1">Belongs to the bacterial solute-binding protein 5 family.</text>
</comment>
<protein>
    <submittedName>
        <fullName evidence="6">ABC transporter substrate-binding protein</fullName>
    </submittedName>
</protein>
<dbReference type="InterPro" id="IPR000914">
    <property type="entry name" value="SBP_5_dom"/>
</dbReference>
<dbReference type="InterPro" id="IPR039424">
    <property type="entry name" value="SBP_5"/>
</dbReference>
<reference evidence="6" key="2">
    <citation type="submission" date="2020-09" db="EMBL/GenBank/DDBJ databases">
        <authorList>
            <person name="Sun Q."/>
            <person name="Zhou Y."/>
        </authorList>
    </citation>
    <scope>NUCLEOTIDE SEQUENCE</scope>
    <source>
        <strain evidence="6">CGMCC 1.14988</strain>
    </source>
</reference>
<feature type="region of interest" description="Disordered" evidence="4">
    <location>
        <begin position="14"/>
        <end position="54"/>
    </location>
</feature>
<feature type="domain" description="Solute-binding protein family 5" evidence="5">
    <location>
        <begin position="100"/>
        <end position="446"/>
    </location>
</feature>
<accession>A0A8J3A5I8</accession>
<gene>
    <name evidence="6" type="ORF">GCM10011354_02480</name>
</gene>
<sequence length="526" mass="56979">MAVTAASGLLLTACGDGGGGVDLDDPTAQDTEDPGTDDPGTDGDTDAGEATADGTEGGTLVAAIGGEPDQLNPLTTTSSFAFTVLENVYDTLVQPGDDLTPEPALAESWETSDDLLTWVFTLREGVTFHDGSDFTADDVVASMEYIRDEGANGWRLEAVDAFEATDDYTVTVNLNRPAPNLLDQLGPFKGMAIVPSEQIDAGTLGDEVIGTGPFQLTSASADVLELEAYADYWGEGPYLDGIEFRIIPDEGVKLTNLETGEVDWIDSVPPEQVTDLEQMGEVEVGRVAGNDYWYMALNNEREPFDDPDVRRAIAFALDPVAIAEATNFDAATPNETAIPEGSFWYLDYAPFGHDPDQAQSLLDEAGVDGLSIDLMVTNEFPETVTAAQVIASQLGEVGVDVQIRTEDFTTWLAEQGEGNFDAFALGWLGNIDPDDFYYAQHHSEGVNNFQGFDDAEVDQLLDDARVEVDEEARKELYDQAAQRIVDQASYIYFYNPDIVEAWSPDVSGYVTRADSATRFVDTRLEE</sequence>
<dbReference type="PANTHER" id="PTHR30290:SF9">
    <property type="entry name" value="OLIGOPEPTIDE-BINDING PROTEIN APPA"/>
    <property type="match status" value="1"/>
</dbReference>
<dbReference type="PIRSF" id="PIRSF002741">
    <property type="entry name" value="MppA"/>
    <property type="match status" value="1"/>
</dbReference>